<dbReference type="PANTHER" id="PTHR23088:SF27">
    <property type="entry name" value="DEAMINATED GLUTATHIONE AMIDASE"/>
    <property type="match status" value="1"/>
</dbReference>
<reference evidence="2" key="1">
    <citation type="submission" date="2016-12" db="EMBL/GenBank/DDBJ databases">
        <title>Discovery of methanogenic haloarchaea.</title>
        <authorList>
            <person name="Sorokin D.Y."/>
            <person name="Makarova K.S."/>
            <person name="Abbas B."/>
            <person name="Ferrer M."/>
            <person name="Golyshin P.N."/>
        </authorList>
    </citation>
    <scope>NUCLEOTIDE SEQUENCE [LARGE SCALE GENOMIC DNA]</scope>
    <source>
        <strain evidence="2">HMET1</strain>
    </source>
</reference>
<dbReference type="AlphaFoldDB" id="A0A1Q6DVF0"/>
<dbReference type="Proteomes" id="UP000185744">
    <property type="component" value="Unassembled WGS sequence"/>
</dbReference>
<dbReference type="InParanoid" id="A0A1Q6DVF0"/>
<dbReference type="STRING" id="1903181.BTN85_0839"/>
<evidence type="ECO:0000259" key="1">
    <source>
        <dbReference type="PROSITE" id="PS50263"/>
    </source>
</evidence>
<feature type="domain" description="CN hydrolase" evidence="1">
    <location>
        <begin position="1"/>
        <end position="236"/>
    </location>
</feature>
<proteinExistence type="predicted"/>
<dbReference type="PROSITE" id="PS01227">
    <property type="entry name" value="UPF0012"/>
    <property type="match status" value="1"/>
</dbReference>
<gene>
    <name evidence="2" type="ORF">BTN85_0839</name>
</gene>
<sequence>MKVGILQLNVNEEKESNLRKVSEIAEEKVEDDLDVLILPELWSTDVDFSDFDKLKEEIPGKTTDMLSSIAESMDLYVIGGSIVESKNASLYNSCVVFDRDGEIRDIYRKMHLFSHFGEDEVLSPGDDLSIFKLGSIKAAVGICYDLRFPLFFDKLIKRGVKLIFLPAAWPEARKYHWRVLNRSRAIENQVYFISCNRVGFFEGKRFFGKSMVVDPWGRVEEIGAEKEQFLTTEIDLGLVDEVRKEFNTIKDSKLG</sequence>
<dbReference type="EMBL" id="MSDW01000001">
    <property type="protein sequence ID" value="OKY78349.1"/>
    <property type="molecule type" value="Genomic_DNA"/>
</dbReference>
<dbReference type="Gene3D" id="3.60.110.10">
    <property type="entry name" value="Carbon-nitrogen hydrolase"/>
    <property type="match status" value="1"/>
</dbReference>
<dbReference type="InterPro" id="IPR001110">
    <property type="entry name" value="UPF0012_CS"/>
</dbReference>
<protein>
    <submittedName>
        <fullName evidence="2">Acylamide amidohydrolase</fullName>
    </submittedName>
</protein>
<dbReference type="SUPFAM" id="SSF56317">
    <property type="entry name" value="Carbon-nitrogen hydrolase"/>
    <property type="match status" value="1"/>
</dbReference>
<dbReference type="InterPro" id="IPR036526">
    <property type="entry name" value="C-N_Hydrolase_sf"/>
</dbReference>
<dbReference type="PANTHER" id="PTHR23088">
    <property type="entry name" value="NITRILASE-RELATED"/>
    <property type="match status" value="1"/>
</dbReference>
<evidence type="ECO:0000313" key="3">
    <source>
        <dbReference type="Proteomes" id="UP000185744"/>
    </source>
</evidence>
<organism evidence="2 3">
    <name type="scientific">Methanohalarchaeum thermophilum</name>
    <dbReference type="NCBI Taxonomy" id="1903181"/>
    <lineage>
        <taxon>Archaea</taxon>
        <taxon>Methanobacteriati</taxon>
        <taxon>Methanobacteriota</taxon>
        <taxon>Methanonatronarchaeia</taxon>
        <taxon>Methanonatronarchaeales</taxon>
        <taxon>Methanonatronarchaeaceae</taxon>
        <taxon>Candidatus Methanohalarchaeum</taxon>
    </lineage>
</organism>
<accession>A0A1Q6DVF0</accession>
<name>A0A1Q6DVF0_METT1</name>
<dbReference type="Pfam" id="PF00795">
    <property type="entry name" value="CN_hydrolase"/>
    <property type="match status" value="1"/>
</dbReference>
<dbReference type="GO" id="GO:0016787">
    <property type="term" value="F:hydrolase activity"/>
    <property type="evidence" value="ECO:0007669"/>
    <property type="project" value="UniProtKB-KW"/>
</dbReference>
<keyword evidence="3" id="KW-1185">Reference proteome</keyword>
<dbReference type="InterPro" id="IPR003010">
    <property type="entry name" value="C-N_Hydrolase"/>
</dbReference>
<comment type="caution">
    <text evidence="2">The sequence shown here is derived from an EMBL/GenBank/DDBJ whole genome shotgun (WGS) entry which is preliminary data.</text>
</comment>
<evidence type="ECO:0000313" key="2">
    <source>
        <dbReference type="EMBL" id="OKY78349.1"/>
    </source>
</evidence>
<dbReference type="PROSITE" id="PS50263">
    <property type="entry name" value="CN_HYDROLASE"/>
    <property type="match status" value="1"/>
</dbReference>